<sequence>MTTATELSLADLTPTQIGKMRHALGLDYSRKPYRNYYYCSTPDDEWEDLVQKGFATKQEGMREGSVYYFVTYPALKLLYRKNVTEKYFNEL</sequence>
<organism evidence="1 2">
    <name type="scientific">Parageobacillus galactosidasius</name>
    <dbReference type="NCBI Taxonomy" id="883812"/>
    <lineage>
        <taxon>Bacteria</taxon>
        <taxon>Bacillati</taxon>
        <taxon>Bacillota</taxon>
        <taxon>Bacilli</taxon>
        <taxon>Bacillales</taxon>
        <taxon>Anoxybacillaceae</taxon>
        <taxon>Parageobacillus</taxon>
    </lineage>
</organism>
<proteinExistence type="predicted"/>
<protein>
    <submittedName>
        <fullName evidence="1">Uncharacterized protein</fullName>
    </submittedName>
</protein>
<evidence type="ECO:0000313" key="1">
    <source>
        <dbReference type="EMBL" id="OXB94858.1"/>
    </source>
</evidence>
<dbReference type="AlphaFoldDB" id="A0A226QSI5"/>
<comment type="caution">
    <text evidence="1">The sequence shown here is derived from an EMBL/GenBank/DDBJ whole genome shotgun (WGS) entry which is preliminary data.</text>
</comment>
<accession>A0A226QSI5</accession>
<reference evidence="1 2" key="1">
    <citation type="submission" date="2017-04" db="EMBL/GenBank/DDBJ databases">
        <title>The genome sequence of Parageobacillus galactosidasius DSM 18751.</title>
        <authorList>
            <person name="Ramaloko W.T."/>
            <person name="Koen N."/>
            <person name="Polliack S."/>
            <person name="Aliyu H."/>
            <person name="Lebre P."/>
            <person name="Mohr T."/>
            <person name="Oswald F."/>
            <person name="Zwick M."/>
            <person name="Neumann A."/>
            <person name="Syldatk C."/>
            <person name="Cowan D."/>
            <person name="De Maayer P."/>
        </authorList>
    </citation>
    <scope>NUCLEOTIDE SEQUENCE [LARGE SCALE GENOMIC DNA]</scope>
    <source>
        <strain evidence="1 2">DSM 18751</strain>
    </source>
</reference>
<dbReference type="Proteomes" id="UP000198394">
    <property type="component" value="Unassembled WGS sequence"/>
</dbReference>
<name>A0A226QSI5_9BACL</name>
<evidence type="ECO:0000313" key="2">
    <source>
        <dbReference type="Proteomes" id="UP000198394"/>
    </source>
</evidence>
<dbReference type="RefSeq" id="WP_089097313.1">
    <property type="nucleotide sequence ID" value="NZ_NDYL01000001.1"/>
</dbReference>
<gene>
    <name evidence="1" type="ORF">B9L23_08325</name>
</gene>
<keyword evidence="2" id="KW-1185">Reference proteome</keyword>
<dbReference type="EMBL" id="NDYL01000001">
    <property type="protein sequence ID" value="OXB94858.1"/>
    <property type="molecule type" value="Genomic_DNA"/>
</dbReference>